<dbReference type="PANTHER" id="PTHR16301">
    <property type="entry name" value="IMPACT-RELATED"/>
    <property type="match status" value="1"/>
</dbReference>
<dbReference type="Pfam" id="PF01205">
    <property type="entry name" value="Impact_N"/>
    <property type="match status" value="1"/>
</dbReference>
<dbReference type="Proteomes" id="UP000788426">
    <property type="component" value="Unassembled WGS sequence"/>
</dbReference>
<sequence length="194" mass="22041">MSDTYLTIQDKSEGIYTEKRSKFLAFAHPVETIDEIKDLITDYKKKYYDARHVCYAYMLGPERTDFRVNDDGEPSSTAGKPILGQINSRELTNILVVVIRYFGGVKLGTSGLIVAYREAAAEALSAATVIEKTIEETVTFTFPYVMMNSVMRVVKELNPRIVEQKYDETCIITLAIKRSMAPMLEERLNKLAFE</sequence>
<dbReference type="RefSeq" id="WP_219408958.1">
    <property type="nucleotide sequence ID" value="NZ_CALBAQ010000005.1"/>
</dbReference>
<gene>
    <name evidence="2" type="ORF">KZO38_09940</name>
</gene>
<name>A0ABS6YEV7_9BACT</name>
<dbReference type="InterPro" id="IPR020569">
    <property type="entry name" value="UPF0029_Impact_CS"/>
</dbReference>
<evidence type="ECO:0000259" key="1">
    <source>
        <dbReference type="Pfam" id="PF01205"/>
    </source>
</evidence>
<dbReference type="InterPro" id="IPR001498">
    <property type="entry name" value="Impact_N"/>
</dbReference>
<reference evidence="2 3" key="1">
    <citation type="submission" date="2021-07" db="EMBL/GenBank/DDBJ databases">
        <title>Genomic diversity and antimicrobial resistance of Prevotella spp. isolated from chronic lung disease airways.</title>
        <authorList>
            <person name="Webb K.A."/>
            <person name="Olagoke O.S."/>
            <person name="Baird T."/>
            <person name="Neill J."/>
            <person name="Pham A."/>
            <person name="Wells T.J."/>
            <person name="Ramsay K.A."/>
            <person name="Bell S.C."/>
            <person name="Sarovich D.S."/>
            <person name="Price E.P."/>
        </authorList>
    </citation>
    <scope>NUCLEOTIDE SEQUENCE [LARGE SCALE GENOMIC DNA]</scope>
    <source>
        <strain evidence="2 3">SCHI0011.S.12</strain>
    </source>
</reference>
<proteinExistence type="predicted"/>
<accession>A0ABS6YEV7</accession>
<feature type="domain" description="Impact N-terminal" evidence="1">
    <location>
        <begin position="19"/>
        <end position="124"/>
    </location>
</feature>
<comment type="caution">
    <text evidence="2">The sequence shown here is derived from an EMBL/GenBank/DDBJ whole genome shotgun (WGS) entry which is preliminary data.</text>
</comment>
<dbReference type="EMBL" id="JAHXCT010000008">
    <property type="protein sequence ID" value="MBW4770070.1"/>
    <property type="molecule type" value="Genomic_DNA"/>
</dbReference>
<protein>
    <submittedName>
        <fullName evidence="2">YigZ family protein</fullName>
    </submittedName>
</protein>
<evidence type="ECO:0000313" key="3">
    <source>
        <dbReference type="Proteomes" id="UP000788426"/>
    </source>
</evidence>
<dbReference type="InterPro" id="IPR023582">
    <property type="entry name" value="Impact"/>
</dbReference>
<organism evidence="2 3">
    <name type="scientific">Hoylesella nanceiensis</name>
    <dbReference type="NCBI Taxonomy" id="425941"/>
    <lineage>
        <taxon>Bacteria</taxon>
        <taxon>Pseudomonadati</taxon>
        <taxon>Bacteroidota</taxon>
        <taxon>Bacteroidia</taxon>
        <taxon>Bacteroidales</taxon>
        <taxon>Prevotellaceae</taxon>
        <taxon>Hoylesella</taxon>
    </lineage>
</organism>
<dbReference type="PROSITE" id="PS00910">
    <property type="entry name" value="UPF0029"/>
    <property type="match status" value="1"/>
</dbReference>
<evidence type="ECO:0000313" key="2">
    <source>
        <dbReference type="EMBL" id="MBW4770070.1"/>
    </source>
</evidence>
<dbReference type="PANTHER" id="PTHR16301:SF20">
    <property type="entry name" value="IMPACT FAMILY MEMBER YIGZ"/>
    <property type="match status" value="1"/>
</dbReference>
<keyword evidence="3" id="KW-1185">Reference proteome</keyword>